<dbReference type="InterPro" id="IPR029016">
    <property type="entry name" value="GAF-like_dom_sf"/>
</dbReference>
<evidence type="ECO:0000256" key="1">
    <source>
        <dbReference type="ARBA" id="ARBA00022801"/>
    </source>
</evidence>
<reference evidence="3" key="1">
    <citation type="submission" date="2016-03" db="EMBL/GenBank/DDBJ databases">
        <authorList>
            <person name="Ploux O."/>
        </authorList>
    </citation>
    <scope>NUCLEOTIDE SEQUENCE</scope>
    <source>
        <strain evidence="3">UC1</strain>
    </source>
</reference>
<dbReference type="Pfam" id="PF07228">
    <property type="entry name" value="SpoIIE"/>
    <property type="match status" value="1"/>
</dbReference>
<dbReference type="SMART" id="SM00331">
    <property type="entry name" value="PP2C_SIG"/>
    <property type="match status" value="1"/>
</dbReference>
<dbReference type="PANTHER" id="PTHR43156:SF2">
    <property type="entry name" value="STAGE II SPORULATION PROTEIN E"/>
    <property type="match status" value="1"/>
</dbReference>
<name>A0A1Y5P8D6_9MICO</name>
<feature type="domain" description="PPM-type phosphatase" evidence="2">
    <location>
        <begin position="186"/>
        <end position="388"/>
    </location>
</feature>
<gene>
    <name evidence="3" type="ORF">MIPYR_40254</name>
</gene>
<dbReference type="EMBL" id="FLQR01000008">
    <property type="protein sequence ID" value="SBS73589.1"/>
    <property type="molecule type" value="Genomic_DNA"/>
</dbReference>
<dbReference type="SUPFAM" id="SSF81606">
    <property type="entry name" value="PP2C-like"/>
    <property type="match status" value="1"/>
</dbReference>
<dbReference type="Gene3D" id="3.30.450.40">
    <property type="match status" value="1"/>
</dbReference>
<dbReference type="AlphaFoldDB" id="A0A1Y5P8D6"/>
<dbReference type="PANTHER" id="PTHR43156">
    <property type="entry name" value="STAGE II SPORULATION PROTEIN E-RELATED"/>
    <property type="match status" value="1"/>
</dbReference>
<evidence type="ECO:0000259" key="2">
    <source>
        <dbReference type="PROSITE" id="PS51746"/>
    </source>
</evidence>
<dbReference type="InterPro" id="IPR052016">
    <property type="entry name" value="Bact_Sigma-Reg"/>
</dbReference>
<dbReference type="RefSeq" id="WP_295576668.1">
    <property type="nucleotide sequence ID" value="NZ_FLQR01000008.1"/>
</dbReference>
<dbReference type="PROSITE" id="PS51746">
    <property type="entry name" value="PPM_2"/>
    <property type="match status" value="1"/>
</dbReference>
<protein>
    <submittedName>
        <fullName evidence="3">Putative regulatory protein</fullName>
    </submittedName>
</protein>
<dbReference type="Gene3D" id="3.60.40.10">
    <property type="entry name" value="PPM-type phosphatase domain"/>
    <property type="match status" value="1"/>
</dbReference>
<dbReference type="SMART" id="SM00065">
    <property type="entry name" value="GAF"/>
    <property type="match status" value="1"/>
</dbReference>
<dbReference type="GO" id="GO:0016791">
    <property type="term" value="F:phosphatase activity"/>
    <property type="evidence" value="ECO:0007669"/>
    <property type="project" value="TreeGrafter"/>
</dbReference>
<dbReference type="SUPFAM" id="SSF55781">
    <property type="entry name" value="GAF domain-like"/>
    <property type="match status" value="1"/>
</dbReference>
<dbReference type="Pfam" id="PF01590">
    <property type="entry name" value="GAF"/>
    <property type="match status" value="1"/>
</dbReference>
<organism evidence="3">
    <name type="scientific">uncultured Microbacterium sp</name>
    <dbReference type="NCBI Taxonomy" id="191216"/>
    <lineage>
        <taxon>Bacteria</taxon>
        <taxon>Bacillati</taxon>
        <taxon>Actinomycetota</taxon>
        <taxon>Actinomycetes</taxon>
        <taxon>Micrococcales</taxon>
        <taxon>Microbacteriaceae</taxon>
        <taxon>Microbacterium</taxon>
        <taxon>environmental samples</taxon>
    </lineage>
</organism>
<keyword evidence="1" id="KW-0378">Hydrolase</keyword>
<sequence>MAFVEQDVDSETARQRALEALDILDAPRDERVDRITRLAHEFFDVPMVSVSLLDRDRQWRLSEYGFDGEREAPRADSFCDATVGKGSMLVVEDAAADADFATSPFVTGDPHLRFYAGQPLEAPGGETVGTLCIVDTKPRQLSAAQRVLLRELASWVQAEIAREHELDHAVVVQRALLPRRTPRMPGYTLAATAVASGHVMGDLYDWELHGDRLRLTLADVMGKGIGAGMVAAGVRASLRTAPERSLLHAVRDVDRMLAQDLEDLHMFVTALHADVEAATGRVTFVDAGHSLAFILRRDDTWEPLRSTGLPLGMGIDEERSAGEAFLEPGDILMCCSDGLLDVLDPDDPFGHVQRTLREAGPAGAVAEAARIARASKAPDDVTVVVVRRDA</sequence>
<dbReference type="InterPro" id="IPR036457">
    <property type="entry name" value="PPM-type-like_dom_sf"/>
</dbReference>
<proteinExistence type="predicted"/>
<evidence type="ECO:0000313" key="3">
    <source>
        <dbReference type="EMBL" id="SBS73589.1"/>
    </source>
</evidence>
<dbReference type="InterPro" id="IPR001932">
    <property type="entry name" value="PPM-type_phosphatase-like_dom"/>
</dbReference>
<dbReference type="InterPro" id="IPR003018">
    <property type="entry name" value="GAF"/>
</dbReference>
<accession>A0A1Y5P8D6</accession>